<dbReference type="GO" id="GO:0042597">
    <property type="term" value="C:periplasmic space"/>
    <property type="evidence" value="ECO:0007669"/>
    <property type="project" value="InterPro"/>
</dbReference>
<keyword evidence="8" id="KW-0732">Signal</keyword>
<protein>
    <submittedName>
        <fullName evidence="9">Cytochrome c556</fullName>
    </submittedName>
</protein>
<dbReference type="GO" id="GO:0022900">
    <property type="term" value="P:electron transport chain"/>
    <property type="evidence" value="ECO:0007669"/>
    <property type="project" value="InterPro"/>
</dbReference>
<evidence type="ECO:0000256" key="1">
    <source>
        <dbReference type="ARBA" id="ARBA00022448"/>
    </source>
</evidence>
<evidence type="ECO:0000256" key="4">
    <source>
        <dbReference type="ARBA" id="ARBA00022982"/>
    </source>
</evidence>
<evidence type="ECO:0000313" key="10">
    <source>
        <dbReference type="Proteomes" id="UP000199650"/>
    </source>
</evidence>
<keyword evidence="2 7" id="KW-0349">Heme</keyword>
<dbReference type="GO" id="GO:0005506">
    <property type="term" value="F:iron ion binding"/>
    <property type="evidence" value="ECO:0007669"/>
    <property type="project" value="InterPro"/>
</dbReference>
<keyword evidence="4" id="KW-0249">Electron transport</keyword>
<proteinExistence type="predicted"/>
<accession>A0A1I0PA64</accession>
<gene>
    <name evidence="9" type="ORF">SAMN05444851_1463</name>
</gene>
<dbReference type="RefSeq" id="WP_091429481.1">
    <property type="nucleotide sequence ID" value="NZ_FOJB01000001.1"/>
</dbReference>
<feature type="signal peptide" evidence="8">
    <location>
        <begin position="1"/>
        <end position="22"/>
    </location>
</feature>
<dbReference type="InterPro" id="IPR010980">
    <property type="entry name" value="Cyt_c/b562"/>
</dbReference>
<evidence type="ECO:0000313" key="9">
    <source>
        <dbReference type="EMBL" id="SEW11024.1"/>
    </source>
</evidence>
<evidence type="ECO:0000256" key="5">
    <source>
        <dbReference type="ARBA" id="ARBA00023004"/>
    </source>
</evidence>
<dbReference type="GO" id="GO:0009055">
    <property type="term" value="F:electron transfer activity"/>
    <property type="evidence" value="ECO:0007669"/>
    <property type="project" value="InterPro"/>
</dbReference>
<name>A0A1I0PA64_9RHOB</name>
<comment type="PTM">
    <text evidence="7">Binds 1 heme group per subunit.</text>
</comment>
<feature type="chain" id="PRO_5011463669" evidence="8">
    <location>
        <begin position="23"/>
        <end position="159"/>
    </location>
</feature>
<feature type="binding site" description="axial binding residue" evidence="6">
    <location>
        <position position="151"/>
    </location>
    <ligand>
        <name>heme c</name>
        <dbReference type="ChEBI" id="CHEBI:61717"/>
    </ligand>
    <ligandPart>
        <name>Fe</name>
        <dbReference type="ChEBI" id="CHEBI:18248"/>
    </ligandPart>
</feature>
<feature type="binding site" description="covalent" evidence="7">
    <location>
        <position position="150"/>
    </location>
    <ligand>
        <name>heme c</name>
        <dbReference type="ChEBI" id="CHEBI:61717"/>
    </ligand>
</feature>
<dbReference type="AlphaFoldDB" id="A0A1I0PA64"/>
<feature type="binding site" description="covalent" evidence="7">
    <location>
        <position position="147"/>
    </location>
    <ligand>
        <name>heme c</name>
        <dbReference type="ChEBI" id="CHEBI:61717"/>
    </ligand>
</feature>
<organism evidence="9 10">
    <name type="scientific">Aliiroseovarius sediminilitoris</name>
    <dbReference type="NCBI Taxonomy" id="1173584"/>
    <lineage>
        <taxon>Bacteria</taxon>
        <taxon>Pseudomonadati</taxon>
        <taxon>Pseudomonadota</taxon>
        <taxon>Alphaproteobacteria</taxon>
        <taxon>Rhodobacterales</taxon>
        <taxon>Paracoccaceae</taxon>
        <taxon>Aliiroseovarius</taxon>
    </lineage>
</organism>
<dbReference type="EMBL" id="FOJB01000001">
    <property type="protein sequence ID" value="SEW11024.1"/>
    <property type="molecule type" value="Genomic_DNA"/>
</dbReference>
<sequence>MRKSLIAGLAVAGVAIGAIAYADNHISDAQKEAAVKARQAHMTLYSFNLGTLGAMAKDEIPYDAASATAAADTIATLAQLPQSGYWLPGTDNESMEKTRALPAIWAEGSDVGTKAGDLVKAATAMQTAAATDLDALKAAMGALGGACGACHKAFRQPDS</sequence>
<dbReference type="Proteomes" id="UP000199650">
    <property type="component" value="Unassembled WGS sequence"/>
</dbReference>
<keyword evidence="10" id="KW-1185">Reference proteome</keyword>
<dbReference type="PRINTS" id="PR00608">
    <property type="entry name" value="CYTCHROMECII"/>
</dbReference>
<keyword evidence="5 6" id="KW-0408">Iron</keyword>
<evidence type="ECO:0000256" key="7">
    <source>
        <dbReference type="PIRSR" id="PIRSR000027-2"/>
    </source>
</evidence>
<dbReference type="STRING" id="1173584.SAMN05444851_1463"/>
<dbReference type="PROSITE" id="PS51009">
    <property type="entry name" value="CYTCII"/>
    <property type="match status" value="1"/>
</dbReference>
<dbReference type="Pfam" id="PF01322">
    <property type="entry name" value="Cytochrom_C_2"/>
    <property type="match status" value="1"/>
</dbReference>
<dbReference type="InterPro" id="IPR002321">
    <property type="entry name" value="Cyt_c_II"/>
</dbReference>
<reference evidence="9 10" key="1">
    <citation type="submission" date="2016-10" db="EMBL/GenBank/DDBJ databases">
        <authorList>
            <person name="de Groot N.N."/>
        </authorList>
    </citation>
    <scope>NUCLEOTIDE SEQUENCE [LARGE SCALE GENOMIC DNA]</scope>
    <source>
        <strain evidence="9 10">DSM 29439</strain>
    </source>
</reference>
<evidence type="ECO:0000256" key="2">
    <source>
        <dbReference type="ARBA" id="ARBA00022617"/>
    </source>
</evidence>
<dbReference type="SUPFAM" id="SSF47175">
    <property type="entry name" value="Cytochromes"/>
    <property type="match status" value="1"/>
</dbReference>
<dbReference type="OrthoDB" id="7596534at2"/>
<keyword evidence="3 6" id="KW-0479">Metal-binding</keyword>
<keyword evidence="1" id="KW-0813">Transport</keyword>
<dbReference type="InterPro" id="IPR015984">
    <property type="entry name" value="Cyt_c_prime_subgr"/>
</dbReference>
<evidence type="ECO:0000256" key="8">
    <source>
        <dbReference type="SAM" id="SignalP"/>
    </source>
</evidence>
<evidence type="ECO:0000256" key="3">
    <source>
        <dbReference type="ARBA" id="ARBA00022723"/>
    </source>
</evidence>
<dbReference type="Gene3D" id="1.20.120.10">
    <property type="entry name" value="Cytochrome c/b562"/>
    <property type="match status" value="1"/>
</dbReference>
<dbReference type="GO" id="GO:0020037">
    <property type="term" value="F:heme binding"/>
    <property type="evidence" value="ECO:0007669"/>
    <property type="project" value="InterPro"/>
</dbReference>
<evidence type="ECO:0000256" key="6">
    <source>
        <dbReference type="PIRSR" id="PIRSR000027-1"/>
    </source>
</evidence>
<dbReference type="PIRSF" id="PIRSF000027">
    <property type="entry name" value="Cytc_c_prime"/>
    <property type="match status" value="1"/>
</dbReference>
<dbReference type="InterPro" id="IPR012127">
    <property type="entry name" value="Cyt_c_prime"/>
</dbReference>